<proteinExistence type="predicted"/>
<dbReference type="AlphaFoldDB" id="A0A5C8UT31"/>
<reference evidence="2 3" key="1">
    <citation type="submission" date="2019-08" db="EMBL/GenBank/DDBJ databases">
        <title>Bacterial whole genome sequence for Glaciihabitans sp. CHu50b-6-2.</title>
        <authorList>
            <person name="Jin L."/>
        </authorList>
    </citation>
    <scope>NUCLEOTIDE SEQUENCE [LARGE SCALE GENOMIC DNA]</scope>
    <source>
        <strain evidence="2 3">CHu50b-6-2</strain>
    </source>
</reference>
<evidence type="ECO:0000313" key="3">
    <source>
        <dbReference type="Proteomes" id="UP000321379"/>
    </source>
</evidence>
<protein>
    <submittedName>
        <fullName evidence="2">Uncharacterized protein</fullName>
    </submittedName>
</protein>
<keyword evidence="1" id="KW-0472">Membrane</keyword>
<keyword evidence="1" id="KW-1133">Transmembrane helix</keyword>
<comment type="caution">
    <text evidence="2">The sequence shown here is derived from an EMBL/GenBank/DDBJ whole genome shotgun (WGS) entry which is preliminary data.</text>
</comment>
<evidence type="ECO:0000256" key="1">
    <source>
        <dbReference type="SAM" id="Phobius"/>
    </source>
</evidence>
<dbReference type="RefSeq" id="WP_147782636.1">
    <property type="nucleotide sequence ID" value="NZ_VRMG01000005.1"/>
</dbReference>
<dbReference type="EMBL" id="VRMG01000005">
    <property type="protein sequence ID" value="TXN31050.1"/>
    <property type="molecule type" value="Genomic_DNA"/>
</dbReference>
<keyword evidence="1" id="KW-0812">Transmembrane</keyword>
<sequence>MKAWRTALVILGVLLTVYGAYLMLDTVKPVKIAGVALWFLAALVLHDGIVAPIVFGVSVALRKLGRSMPVAVLVIIQAGLVVASVFAIIVLPAVYKKTLGTKNPTVLPFDYGTRLVIVWLVVAAVTAVAIATYLAIAKRQKARPSISQA</sequence>
<feature type="transmembrane region" description="Helical" evidence="1">
    <location>
        <begin position="115"/>
        <end position="136"/>
    </location>
</feature>
<name>A0A5C8UT31_9MICO</name>
<feature type="transmembrane region" description="Helical" evidence="1">
    <location>
        <begin position="70"/>
        <end position="95"/>
    </location>
</feature>
<feature type="transmembrane region" description="Helical" evidence="1">
    <location>
        <begin position="35"/>
        <end position="58"/>
    </location>
</feature>
<organism evidence="2 3">
    <name type="scientific">Lacisediminihabitans profunda</name>
    <dbReference type="NCBI Taxonomy" id="2594790"/>
    <lineage>
        <taxon>Bacteria</taxon>
        <taxon>Bacillati</taxon>
        <taxon>Actinomycetota</taxon>
        <taxon>Actinomycetes</taxon>
        <taxon>Micrococcales</taxon>
        <taxon>Microbacteriaceae</taxon>
        <taxon>Lacisediminihabitans</taxon>
    </lineage>
</organism>
<accession>A0A5C8UT31</accession>
<dbReference type="Proteomes" id="UP000321379">
    <property type="component" value="Unassembled WGS sequence"/>
</dbReference>
<gene>
    <name evidence="2" type="ORF">FVP33_05490</name>
</gene>
<keyword evidence="3" id="KW-1185">Reference proteome</keyword>
<evidence type="ECO:0000313" key="2">
    <source>
        <dbReference type="EMBL" id="TXN31050.1"/>
    </source>
</evidence>